<sequence>MDTSQSSAVVGVLTLWCLYSLVHFFGETRKLAHIPTVGFSNPILSYFSYIQLLLDPPGFLERGWSKIPPGTKYVKVPSMARWVVFPVHPEGYQEISRAPDSRLSVTKASEDTLQAKYTMYSEEIDDNLQIIPIRDKLSKMLGKFVPEVHDELAATLEDEFHVEGDDWKSFVALPTIINTIARVSNRVLVGLPLIGYVKECVDYAVNVFIMAYLLPIFPGVIRPLVNWAVSPIPRRYRNIKRYYQPLLDERRRAKADLGDQYEEPATLLMWLADIADVHKRGDRDIVLRMLGVNFGSIHTTSITFTHALFSLLSRPEDVETARREVVEVIDEEGWTKAGMDRLRFLDSFMKESQRFDTIGTTIGLRISVEDTSLSGVFIPKDTMLGANVINAHFDSKAWGDSTHAFDPYRFLKIEEEQGRRIQLPTSTINTMTFGYGRHACPGRFFAAQEMKLLMAYFLFYYDLKLDTKNGEKPKNFWFGMGNVPNGTARVLMRRRKVTVE</sequence>
<dbReference type="PANTHER" id="PTHR46206">
    <property type="entry name" value="CYTOCHROME P450"/>
    <property type="match status" value="1"/>
</dbReference>
<keyword evidence="3 6" id="KW-0479">Metal-binding</keyword>
<keyword evidence="8" id="KW-0812">Transmembrane</keyword>
<evidence type="ECO:0000313" key="10">
    <source>
        <dbReference type="Proteomes" id="UP000298030"/>
    </source>
</evidence>
<dbReference type="Proteomes" id="UP000298030">
    <property type="component" value="Unassembled WGS sequence"/>
</dbReference>
<dbReference type="GO" id="GO:0004497">
    <property type="term" value="F:monooxygenase activity"/>
    <property type="evidence" value="ECO:0007669"/>
    <property type="project" value="UniProtKB-KW"/>
</dbReference>
<organism evidence="9 10">
    <name type="scientific">Coprinellus micaceus</name>
    <name type="common">Glistening ink-cap mushroom</name>
    <name type="synonym">Coprinus micaceus</name>
    <dbReference type="NCBI Taxonomy" id="71717"/>
    <lineage>
        <taxon>Eukaryota</taxon>
        <taxon>Fungi</taxon>
        <taxon>Dikarya</taxon>
        <taxon>Basidiomycota</taxon>
        <taxon>Agaricomycotina</taxon>
        <taxon>Agaricomycetes</taxon>
        <taxon>Agaricomycetidae</taxon>
        <taxon>Agaricales</taxon>
        <taxon>Agaricineae</taxon>
        <taxon>Psathyrellaceae</taxon>
        <taxon>Coprinellus</taxon>
    </lineage>
</organism>
<accession>A0A4Y7TG20</accession>
<dbReference type="STRING" id="71717.A0A4Y7TG20"/>
<dbReference type="PRINTS" id="PR00465">
    <property type="entry name" value="EP450IV"/>
</dbReference>
<dbReference type="InterPro" id="IPR036396">
    <property type="entry name" value="Cyt_P450_sf"/>
</dbReference>
<evidence type="ECO:0000256" key="1">
    <source>
        <dbReference type="ARBA" id="ARBA00001971"/>
    </source>
</evidence>
<dbReference type="Gene3D" id="1.10.630.10">
    <property type="entry name" value="Cytochrome P450"/>
    <property type="match status" value="1"/>
</dbReference>
<evidence type="ECO:0000256" key="5">
    <source>
        <dbReference type="ARBA" id="ARBA00023004"/>
    </source>
</evidence>
<comment type="similarity">
    <text evidence="2 7">Belongs to the cytochrome P450 family.</text>
</comment>
<evidence type="ECO:0000256" key="6">
    <source>
        <dbReference type="PIRSR" id="PIRSR602403-1"/>
    </source>
</evidence>
<feature type="binding site" description="axial binding residue" evidence="6">
    <location>
        <position position="440"/>
    </location>
    <ligand>
        <name>heme</name>
        <dbReference type="ChEBI" id="CHEBI:30413"/>
    </ligand>
    <ligandPart>
        <name>Fe</name>
        <dbReference type="ChEBI" id="CHEBI:18248"/>
    </ligandPart>
</feature>
<comment type="caution">
    <text evidence="9">The sequence shown here is derived from an EMBL/GenBank/DDBJ whole genome shotgun (WGS) entry which is preliminary data.</text>
</comment>
<feature type="transmembrane region" description="Helical" evidence="8">
    <location>
        <begin position="6"/>
        <end position="25"/>
    </location>
</feature>
<evidence type="ECO:0000313" key="9">
    <source>
        <dbReference type="EMBL" id="TEB33110.1"/>
    </source>
</evidence>
<keyword evidence="10" id="KW-1185">Reference proteome</keyword>
<dbReference type="EMBL" id="QPFP01000013">
    <property type="protein sequence ID" value="TEB33110.1"/>
    <property type="molecule type" value="Genomic_DNA"/>
</dbReference>
<dbReference type="GO" id="GO:0020037">
    <property type="term" value="F:heme binding"/>
    <property type="evidence" value="ECO:0007669"/>
    <property type="project" value="InterPro"/>
</dbReference>
<dbReference type="OrthoDB" id="1844152at2759"/>
<dbReference type="SUPFAM" id="SSF48264">
    <property type="entry name" value="Cytochrome P450"/>
    <property type="match status" value="1"/>
</dbReference>
<keyword evidence="5 6" id="KW-0408">Iron</keyword>
<proteinExistence type="inferred from homology"/>
<evidence type="ECO:0000256" key="2">
    <source>
        <dbReference type="ARBA" id="ARBA00010617"/>
    </source>
</evidence>
<gene>
    <name evidence="9" type="ORF">FA13DRAFT_1730853</name>
</gene>
<reference evidence="9 10" key="1">
    <citation type="journal article" date="2019" name="Nat. Ecol. Evol.">
        <title>Megaphylogeny resolves global patterns of mushroom evolution.</title>
        <authorList>
            <person name="Varga T."/>
            <person name="Krizsan K."/>
            <person name="Foldi C."/>
            <person name="Dima B."/>
            <person name="Sanchez-Garcia M."/>
            <person name="Sanchez-Ramirez S."/>
            <person name="Szollosi G.J."/>
            <person name="Szarkandi J.G."/>
            <person name="Papp V."/>
            <person name="Albert L."/>
            <person name="Andreopoulos W."/>
            <person name="Angelini C."/>
            <person name="Antonin V."/>
            <person name="Barry K.W."/>
            <person name="Bougher N.L."/>
            <person name="Buchanan P."/>
            <person name="Buyck B."/>
            <person name="Bense V."/>
            <person name="Catcheside P."/>
            <person name="Chovatia M."/>
            <person name="Cooper J."/>
            <person name="Damon W."/>
            <person name="Desjardin D."/>
            <person name="Finy P."/>
            <person name="Geml J."/>
            <person name="Haridas S."/>
            <person name="Hughes K."/>
            <person name="Justo A."/>
            <person name="Karasinski D."/>
            <person name="Kautmanova I."/>
            <person name="Kiss B."/>
            <person name="Kocsube S."/>
            <person name="Kotiranta H."/>
            <person name="LaButti K.M."/>
            <person name="Lechner B.E."/>
            <person name="Liimatainen K."/>
            <person name="Lipzen A."/>
            <person name="Lukacs Z."/>
            <person name="Mihaltcheva S."/>
            <person name="Morgado L.N."/>
            <person name="Niskanen T."/>
            <person name="Noordeloos M.E."/>
            <person name="Ohm R.A."/>
            <person name="Ortiz-Santana B."/>
            <person name="Ovrebo C."/>
            <person name="Racz N."/>
            <person name="Riley R."/>
            <person name="Savchenko A."/>
            <person name="Shiryaev A."/>
            <person name="Soop K."/>
            <person name="Spirin V."/>
            <person name="Szebenyi C."/>
            <person name="Tomsovsky M."/>
            <person name="Tulloss R.E."/>
            <person name="Uehling J."/>
            <person name="Grigoriev I.V."/>
            <person name="Vagvolgyi C."/>
            <person name="Papp T."/>
            <person name="Martin F.M."/>
            <person name="Miettinen O."/>
            <person name="Hibbett D.S."/>
            <person name="Nagy L.G."/>
        </authorList>
    </citation>
    <scope>NUCLEOTIDE SEQUENCE [LARGE SCALE GENOMIC DNA]</scope>
    <source>
        <strain evidence="9 10">FP101781</strain>
    </source>
</reference>
<evidence type="ECO:0000256" key="8">
    <source>
        <dbReference type="SAM" id="Phobius"/>
    </source>
</evidence>
<dbReference type="GO" id="GO:0005506">
    <property type="term" value="F:iron ion binding"/>
    <property type="evidence" value="ECO:0007669"/>
    <property type="project" value="InterPro"/>
</dbReference>
<dbReference type="CDD" id="cd11041">
    <property type="entry name" value="CYP503A1-like"/>
    <property type="match status" value="1"/>
</dbReference>
<dbReference type="GO" id="GO:0016705">
    <property type="term" value="F:oxidoreductase activity, acting on paired donors, with incorporation or reduction of molecular oxygen"/>
    <property type="evidence" value="ECO:0007669"/>
    <property type="project" value="InterPro"/>
</dbReference>
<dbReference type="InterPro" id="IPR017972">
    <property type="entry name" value="Cyt_P450_CS"/>
</dbReference>
<dbReference type="Pfam" id="PF00067">
    <property type="entry name" value="p450"/>
    <property type="match status" value="1"/>
</dbReference>
<keyword evidence="7" id="KW-0503">Monooxygenase</keyword>
<keyword evidence="4 7" id="KW-0560">Oxidoreductase</keyword>
<name>A0A4Y7TG20_COPMI</name>
<comment type="cofactor">
    <cofactor evidence="1 6">
        <name>heme</name>
        <dbReference type="ChEBI" id="CHEBI:30413"/>
    </cofactor>
</comment>
<evidence type="ECO:0000256" key="3">
    <source>
        <dbReference type="ARBA" id="ARBA00022723"/>
    </source>
</evidence>
<dbReference type="InterPro" id="IPR002403">
    <property type="entry name" value="Cyt_P450_E_grp-IV"/>
</dbReference>
<evidence type="ECO:0000256" key="7">
    <source>
        <dbReference type="RuleBase" id="RU000461"/>
    </source>
</evidence>
<keyword evidence="8" id="KW-0472">Membrane</keyword>
<dbReference type="PROSITE" id="PS00086">
    <property type="entry name" value="CYTOCHROME_P450"/>
    <property type="match status" value="1"/>
</dbReference>
<keyword evidence="8" id="KW-1133">Transmembrane helix</keyword>
<protein>
    <submittedName>
        <fullName evidence="9">Cytochrome P450</fullName>
    </submittedName>
</protein>
<keyword evidence="6 7" id="KW-0349">Heme</keyword>
<dbReference type="InterPro" id="IPR001128">
    <property type="entry name" value="Cyt_P450"/>
</dbReference>
<evidence type="ECO:0000256" key="4">
    <source>
        <dbReference type="ARBA" id="ARBA00023002"/>
    </source>
</evidence>
<dbReference type="AlphaFoldDB" id="A0A4Y7TG20"/>